<dbReference type="STRING" id="521045.Kole_1317"/>
<name>C5CDE8_KOSOT</name>
<dbReference type="KEGG" id="kol:Kole_1317"/>
<dbReference type="InterPro" id="IPR011335">
    <property type="entry name" value="Restrct_endonuc-II-like"/>
</dbReference>
<organism evidence="3 4">
    <name type="scientific">Kosmotoga olearia (strain ATCC BAA-1733 / DSM 21960 / TBF 19.5.1)</name>
    <dbReference type="NCBI Taxonomy" id="521045"/>
    <lineage>
        <taxon>Bacteria</taxon>
        <taxon>Thermotogati</taxon>
        <taxon>Thermotogota</taxon>
        <taxon>Thermotogae</taxon>
        <taxon>Kosmotogales</taxon>
        <taxon>Kosmotogaceae</taxon>
        <taxon>Kosmotoga</taxon>
    </lineage>
</organism>
<protein>
    <submittedName>
        <fullName evidence="3">ATPase</fullName>
    </submittedName>
</protein>
<feature type="domain" description="AAA" evidence="2">
    <location>
        <begin position="22"/>
        <end position="157"/>
    </location>
</feature>
<reference evidence="3 4" key="1">
    <citation type="submission" date="2009-06" db="EMBL/GenBank/DDBJ databases">
        <title>Complete sequence of Thermotogales bacterium TBF 19.5.1.</title>
        <authorList>
            <consortium name="US DOE Joint Genome Institute"/>
            <person name="Lucas S."/>
            <person name="Copeland A."/>
            <person name="Lapidus A."/>
            <person name="Glavina del Rio T."/>
            <person name="Tice H."/>
            <person name="Bruce D."/>
            <person name="Goodwin L."/>
            <person name="Pitluck S."/>
            <person name="Chertkov O."/>
            <person name="Brettin T."/>
            <person name="Detter J.C."/>
            <person name="Han C."/>
            <person name="Schmutz J."/>
            <person name="Larimer F."/>
            <person name="Land M."/>
            <person name="Hauser L."/>
            <person name="Kyrpides N."/>
            <person name="Ovchinnikova G."/>
            <person name="Noll K."/>
        </authorList>
    </citation>
    <scope>NUCLEOTIDE SEQUENCE [LARGE SCALE GENOMIC DNA]</scope>
    <source>
        <strain evidence="4">ATCC BAA-1733 / DSM 21960 / TBF 19.5.1</strain>
    </source>
</reference>
<evidence type="ECO:0000313" key="3">
    <source>
        <dbReference type="EMBL" id="ACR80011.1"/>
    </source>
</evidence>
<dbReference type="RefSeq" id="WP_015868664.1">
    <property type="nucleotide sequence ID" value="NC_012785.1"/>
</dbReference>
<dbReference type="PANTHER" id="PTHR34704">
    <property type="entry name" value="ATPASE"/>
    <property type="match status" value="1"/>
</dbReference>
<dbReference type="EMBL" id="CP001634">
    <property type="protein sequence ID" value="ACR80011.1"/>
    <property type="molecule type" value="Genomic_DNA"/>
</dbReference>
<dbReference type="PANTHER" id="PTHR34704:SF1">
    <property type="entry name" value="ATPASE"/>
    <property type="match status" value="1"/>
</dbReference>
<gene>
    <name evidence="3" type="ordered locus">Kole_1317</name>
</gene>
<dbReference type="InterPro" id="IPR027417">
    <property type="entry name" value="P-loop_NTPase"/>
</dbReference>
<evidence type="ECO:0000259" key="2">
    <source>
        <dbReference type="Pfam" id="PF13173"/>
    </source>
</evidence>
<accession>C5CDE8</accession>
<dbReference type="AlphaFoldDB" id="C5CDE8"/>
<reference evidence="3 4" key="2">
    <citation type="journal article" date="2011" name="J. Bacteriol.">
        <title>Genome Sequence of Kosmotoga olearia Strain TBF 19.5.1, a Thermophilic Bacterium with a Wide Growth Temperature Range, Isolated from the Troll B Oil Platform in the North Sea.</title>
        <authorList>
            <person name="Swithers K.S."/>
            <person name="Dipippo J.L."/>
            <person name="Bruce D.C."/>
            <person name="Detter C."/>
            <person name="Tapia R."/>
            <person name="Han S."/>
            <person name="Goodwin L.A."/>
            <person name="Han J."/>
            <person name="Woyke T."/>
            <person name="Pitluck S."/>
            <person name="Pennacchio L."/>
            <person name="Nolan M."/>
            <person name="Mikhailova N."/>
            <person name="Land M.L."/>
            <person name="Nesbo C.L."/>
            <person name="Gogarten J.P."/>
            <person name="Noll K.M."/>
        </authorList>
    </citation>
    <scope>NUCLEOTIDE SEQUENCE [LARGE SCALE GENOMIC DNA]</scope>
    <source>
        <strain evidence="4">ATCC BAA-1733 / DSM 21960 / TBF 19.5.1</strain>
    </source>
</reference>
<dbReference type="InterPro" id="IPR041682">
    <property type="entry name" value="AAA_14"/>
</dbReference>
<dbReference type="Proteomes" id="UP000002382">
    <property type="component" value="Chromosome"/>
</dbReference>
<proteinExistence type="predicted"/>
<dbReference type="Pfam" id="PF03008">
    <property type="entry name" value="DUF234"/>
    <property type="match status" value="1"/>
</dbReference>
<dbReference type="Gene3D" id="3.40.50.300">
    <property type="entry name" value="P-loop containing nucleotide triphosphate hydrolases"/>
    <property type="match status" value="1"/>
</dbReference>
<feature type="domain" description="DUF234" evidence="1">
    <location>
        <begin position="299"/>
        <end position="393"/>
    </location>
</feature>
<dbReference type="SUPFAM" id="SSF52540">
    <property type="entry name" value="P-loop containing nucleoside triphosphate hydrolases"/>
    <property type="match status" value="1"/>
</dbReference>
<sequence length="454" mass="53560">MRFYDRVKEREFFEKIKTTKKKQMIVIFGRRRIGKTTLLRKVLPDAAYFFVDTRSSETLLADFSRQVFNGLFENWENFFSYLFKNYETVIFDEFQNFLRVDRSVFSSLQKVWDELDSKTMLILCGSYVGMMKRIFFDSKEPLFGRSDYKLQLKPFDFISAAEMLLNFGYPIDEVITWYSILGGVPKYLWYLDKRRPFKELLYELFFAEFAPFREEGKNLLVGEFGSEHPGYFAVLEAIGDLDREAKEITDRTNMNRTKVMKYMNELVNYYDIIEKVDNRLSKAQRGARYRIKDNFLSFWFRYIYAQQAVVEFNPQAAFEYTLENQPASTGRAFEKIISSLIPLFYNEGIIPVMPHKVGKHWGKVPGAKDKSYEIDLVGEDKASILVFECKWTNKPVTRKTANDFLKKCDYIKDSRKRIPVMISKSGFVGNIDEKIVKIDLDTIERLVKKHIGVR</sequence>
<dbReference type="HOGENOM" id="CLU_041137_3_0_0"/>
<dbReference type="GO" id="GO:0005524">
    <property type="term" value="F:ATP binding"/>
    <property type="evidence" value="ECO:0007669"/>
    <property type="project" value="InterPro"/>
</dbReference>
<evidence type="ECO:0000313" key="4">
    <source>
        <dbReference type="Proteomes" id="UP000002382"/>
    </source>
</evidence>
<dbReference type="eggNOG" id="COG1672">
    <property type="taxonomic scope" value="Bacteria"/>
</dbReference>
<dbReference type="InterPro" id="IPR004256">
    <property type="entry name" value="DUF234"/>
</dbReference>
<dbReference type="Pfam" id="PF13173">
    <property type="entry name" value="AAA_14"/>
    <property type="match status" value="1"/>
</dbReference>
<keyword evidence="4" id="KW-1185">Reference proteome</keyword>
<dbReference type="SUPFAM" id="SSF52980">
    <property type="entry name" value="Restriction endonuclease-like"/>
    <property type="match status" value="1"/>
</dbReference>
<evidence type="ECO:0000259" key="1">
    <source>
        <dbReference type="Pfam" id="PF03008"/>
    </source>
</evidence>